<reference evidence="2" key="1">
    <citation type="journal article" date="2017" name="Front. Plant Sci.">
        <title>Climate Clever Clovers: New Paradigm to Reduce the Environmental Footprint of Ruminants by Breeding Low Methanogenic Forages Utilizing Haplotype Variation.</title>
        <authorList>
            <person name="Kaur P."/>
            <person name="Appels R."/>
            <person name="Bayer P.E."/>
            <person name="Keeble-Gagnere G."/>
            <person name="Wang J."/>
            <person name="Hirakawa H."/>
            <person name="Shirasawa K."/>
            <person name="Vercoe P."/>
            <person name="Stefanova K."/>
            <person name="Durmic Z."/>
            <person name="Nichols P."/>
            <person name="Revell C."/>
            <person name="Isobe S.N."/>
            <person name="Edwards D."/>
            <person name="Erskine W."/>
        </authorList>
    </citation>
    <scope>NUCLEOTIDE SEQUENCE [LARGE SCALE GENOMIC DNA]</scope>
    <source>
        <strain evidence="2">cv. Daliak</strain>
    </source>
</reference>
<dbReference type="AlphaFoldDB" id="A0A2Z6M3E5"/>
<protein>
    <submittedName>
        <fullName evidence="1">Uncharacterized protein</fullName>
    </submittedName>
</protein>
<sequence>MCVKVQLVSVGPKLDKRRLHIKQSTGNCRLTRVNTGSNKFSALKDITSTRKCYASIELFSFTALV</sequence>
<organism evidence="1 2">
    <name type="scientific">Trifolium subterraneum</name>
    <name type="common">Subterranean clover</name>
    <dbReference type="NCBI Taxonomy" id="3900"/>
    <lineage>
        <taxon>Eukaryota</taxon>
        <taxon>Viridiplantae</taxon>
        <taxon>Streptophyta</taxon>
        <taxon>Embryophyta</taxon>
        <taxon>Tracheophyta</taxon>
        <taxon>Spermatophyta</taxon>
        <taxon>Magnoliopsida</taxon>
        <taxon>eudicotyledons</taxon>
        <taxon>Gunneridae</taxon>
        <taxon>Pentapetalae</taxon>
        <taxon>rosids</taxon>
        <taxon>fabids</taxon>
        <taxon>Fabales</taxon>
        <taxon>Fabaceae</taxon>
        <taxon>Papilionoideae</taxon>
        <taxon>50 kb inversion clade</taxon>
        <taxon>NPAAA clade</taxon>
        <taxon>Hologalegina</taxon>
        <taxon>IRL clade</taxon>
        <taxon>Trifolieae</taxon>
        <taxon>Trifolium</taxon>
    </lineage>
</organism>
<evidence type="ECO:0000313" key="2">
    <source>
        <dbReference type="Proteomes" id="UP000242715"/>
    </source>
</evidence>
<gene>
    <name evidence="1" type="ORF">TSUD_260120</name>
</gene>
<proteinExistence type="predicted"/>
<name>A0A2Z6M3E5_TRISU</name>
<accession>A0A2Z6M3E5</accession>
<dbReference type="EMBL" id="DF973315">
    <property type="protein sequence ID" value="GAU25578.1"/>
    <property type="molecule type" value="Genomic_DNA"/>
</dbReference>
<dbReference type="Proteomes" id="UP000242715">
    <property type="component" value="Unassembled WGS sequence"/>
</dbReference>
<evidence type="ECO:0000313" key="1">
    <source>
        <dbReference type="EMBL" id="GAU25578.1"/>
    </source>
</evidence>
<keyword evidence="2" id="KW-1185">Reference proteome</keyword>